<dbReference type="InterPro" id="IPR036249">
    <property type="entry name" value="Thioredoxin-like_sf"/>
</dbReference>
<keyword evidence="1" id="KW-0812">Transmembrane</keyword>
<evidence type="ECO:0008006" key="4">
    <source>
        <dbReference type="Google" id="ProtNLM"/>
    </source>
</evidence>
<keyword evidence="1" id="KW-0472">Membrane</keyword>
<comment type="caution">
    <text evidence="2">The sequence shown here is derived from an EMBL/GenBank/DDBJ whole genome shotgun (WGS) entry which is preliminary data.</text>
</comment>
<dbReference type="EMBL" id="DQTV01000115">
    <property type="protein sequence ID" value="HIP57550.1"/>
    <property type="molecule type" value="Genomic_DNA"/>
</dbReference>
<evidence type="ECO:0000256" key="1">
    <source>
        <dbReference type="SAM" id="Phobius"/>
    </source>
</evidence>
<reference evidence="2" key="1">
    <citation type="journal article" date="2020" name="ISME J.">
        <title>Gammaproteobacteria mediating utilization of methyl-, sulfur- and petroleum organic compounds in deep ocean hydrothermal plumes.</title>
        <authorList>
            <person name="Zhou Z."/>
            <person name="Liu Y."/>
            <person name="Pan J."/>
            <person name="Cron B.R."/>
            <person name="Toner B.M."/>
            <person name="Anantharaman K."/>
            <person name="Breier J.A."/>
            <person name="Dick G.J."/>
            <person name="Li M."/>
        </authorList>
    </citation>
    <scope>NUCLEOTIDE SEQUENCE</scope>
    <source>
        <strain evidence="2">SZUA-1435</strain>
    </source>
</reference>
<gene>
    <name evidence="2" type="ORF">EYH02_05770</name>
</gene>
<feature type="transmembrane region" description="Helical" evidence="1">
    <location>
        <begin position="189"/>
        <end position="208"/>
    </location>
</feature>
<feature type="transmembrane region" description="Helical" evidence="1">
    <location>
        <begin position="274"/>
        <end position="292"/>
    </location>
</feature>
<accession>A0A833DVJ6</accession>
<protein>
    <recommendedName>
        <fullName evidence="4">Cytochrome C biogenesis protein transmembrane domain-containing protein</fullName>
    </recommendedName>
</protein>
<evidence type="ECO:0000313" key="3">
    <source>
        <dbReference type="Proteomes" id="UP000605805"/>
    </source>
</evidence>
<feature type="transmembrane region" description="Helical" evidence="1">
    <location>
        <begin position="351"/>
        <end position="374"/>
    </location>
</feature>
<proteinExistence type="predicted"/>
<evidence type="ECO:0000313" key="2">
    <source>
        <dbReference type="EMBL" id="HIP57550.1"/>
    </source>
</evidence>
<dbReference type="AlphaFoldDB" id="A0A833DVJ6"/>
<organism evidence="2 3">
    <name type="scientific">Ignisphaera aggregans</name>
    <dbReference type="NCBI Taxonomy" id="334771"/>
    <lineage>
        <taxon>Archaea</taxon>
        <taxon>Thermoproteota</taxon>
        <taxon>Thermoprotei</taxon>
        <taxon>Desulfurococcales</taxon>
        <taxon>Desulfurococcaceae</taxon>
        <taxon>Ignisphaera</taxon>
    </lineage>
</organism>
<keyword evidence="1" id="KW-1133">Transmembrane helix</keyword>
<feature type="transmembrane region" description="Helical" evidence="1">
    <location>
        <begin position="239"/>
        <end position="262"/>
    </location>
</feature>
<dbReference type="SUPFAM" id="SSF52833">
    <property type="entry name" value="Thioredoxin-like"/>
    <property type="match status" value="1"/>
</dbReference>
<feature type="transmembrane region" description="Helical" evidence="1">
    <location>
        <begin position="386"/>
        <end position="410"/>
    </location>
</feature>
<sequence length="411" mass="44625">MSSYRLALFIALLTLLLLPIASESLGAEAIHFYIYGSYRCPHCSRLEQLLTQWYGESSVFFCSVDRNATCAKRFYVLSHRLNLGYAVPLTLVINENRVVAIVLGEVGEKGFWDRLLERRPSNSIPLYIANQFVGSIEVENITAFTLSVAPEVVEVPQQPVEIGVEVAPKTLIPLLLGLALADAVNPCTIYIYVLLLIATALAASTESYPDVVRDARCCYNANALPSSRGWRVRGVVKRVALCGLAFTLAIYVGYMALGLGLAKVLGLLTLDLRLLALIAIAFGLWTIVSAALRKSRVVGRGTVLNILSRAAASPLLSFGLGLLLTFTLLPCSAGPYVVFLGLLSPYSLTVLIPYLALYNLIFVSPLLAILLAMIVTTRFERVQRVVVENSSTLSAIAGALLIAIGLYLAFH</sequence>
<name>A0A833DVJ6_9CREN</name>
<feature type="transmembrane region" description="Helical" evidence="1">
    <location>
        <begin position="313"/>
        <end position="339"/>
    </location>
</feature>
<dbReference type="Proteomes" id="UP000605805">
    <property type="component" value="Unassembled WGS sequence"/>
</dbReference>